<keyword evidence="1" id="KW-0175">Coiled coil</keyword>
<evidence type="ECO:0000256" key="1">
    <source>
        <dbReference type="SAM" id="Coils"/>
    </source>
</evidence>
<dbReference type="Proteomes" id="UP001623232">
    <property type="component" value="Chromosome"/>
</dbReference>
<gene>
    <name evidence="2" type="ORF">QEZ52_09495</name>
</gene>
<dbReference type="EMBL" id="CP123584">
    <property type="protein sequence ID" value="WZK90761.1"/>
    <property type="molecule type" value="Genomic_DNA"/>
</dbReference>
<reference evidence="2 3" key="1">
    <citation type="submission" date="2023-04" db="EMBL/GenBank/DDBJ databases">
        <title>Complete genome sequence of Alisedimentitalea scapharcae.</title>
        <authorList>
            <person name="Rong J.-C."/>
            <person name="Yi M.-L."/>
            <person name="Zhao Q."/>
        </authorList>
    </citation>
    <scope>NUCLEOTIDE SEQUENCE [LARGE SCALE GENOMIC DNA]</scope>
    <source>
        <strain evidence="2 3">KCTC 42119</strain>
    </source>
</reference>
<name>A0ABZ2XXC4_9RHOB</name>
<dbReference type="RefSeq" id="WP_406649826.1">
    <property type="nucleotide sequence ID" value="NZ_CP123584.1"/>
</dbReference>
<protein>
    <submittedName>
        <fullName evidence="2">Uncharacterized protein</fullName>
    </submittedName>
</protein>
<organism evidence="2 3">
    <name type="scientific">Aliisedimentitalea scapharcae</name>
    <dbReference type="NCBI Taxonomy" id="1524259"/>
    <lineage>
        <taxon>Bacteria</taxon>
        <taxon>Pseudomonadati</taxon>
        <taxon>Pseudomonadota</taxon>
        <taxon>Alphaproteobacteria</taxon>
        <taxon>Rhodobacterales</taxon>
        <taxon>Roseobacteraceae</taxon>
        <taxon>Aliisedimentitalea</taxon>
    </lineage>
</organism>
<accession>A0ABZ2XXC4</accession>
<feature type="coiled-coil region" evidence="1">
    <location>
        <begin position="17"/>
        <end position="59"/>
    </location>
</feature>
<sequence>MALTTPEERILKTADLLRSLQESINNLRQLAEDLRRRMMAGEEAELNETSKEMARAETLIRTCQKVEACLVEQHERQAGIVQGGYAFDLDRARLEIGCKLARIRSCCDQGRISE</sequence>
<evidence type="ECO:0000313" key="3">
    <source>
        <dbReference type="Proteomes" id="UP001623232"/>
    </source>
</evidence>
<proteinExistence type="predicted"/>
<evidence type="ECO:0000313" key="2">
    <source>
        <dbReference type="EMBL" id="WZK90761.1"/>
    </source>
</evidence>
<keyword evidence="3" id="KW-1185">Reference proteome</keyword>